<keyword evidence="5" id="KW-0342">GTP-binding</keyword>
<dbReference type="GO" id="GO:0005786">
    <property type="term" value="C:signal recognition particle, endoplasmic reticulum targeting"/>
    <property type="evidence" value="ECO:0007669"/>
    <property type="project" value="UniProtKB-KW"/>
</dbReference>
<comment type="similarity">
    <text evidence="1">Belongs to the GTP-binding SRP family. SRP54 subfamily.</text>
</comment>
<evidence type="ECO:0000256" key="5">
    <source>
        <dbReference type="ARBA" id="ARBA00023134"/>
    </source>
</evidence>
<protein>
    <recommendedName>
        <fullName evidence="8">signal-recognition-particle GTPase</fullName>
        <ecNumber evidence="8">3.6.5.4</ecNumber>
    </recommendedName>
</protein>
<dbReference type="InterPro" id="IPR036891">
    <property type="entry name" value="Signal_recog_part_SRP54_M_sf"/>
</dbReference>
<dbReference type="InterPro" id="IPR000897">
    <property type="entry name" value="SRP54_GTPase_dom"/>
</dbReference>
<dbReference type="SMART" id="SM00382">
    <property type="entry name" value="AAA"/>
    <property type="match status" value="1"/>
</dbReference>
<dbReference type="HAMAP" id="MF_00306">
    <property type="entry name" value="SRP54"/>
    <property type="match status" value="1"/>
</dbReference>
<dbReference type="PANTHER" id="PTHR11564">
    <property type="entry name" value="SIGNAL RECOGNITION PARTICLE 54K PROTEIN SRP54"/>
    <property type="match status" value="1"/>
</dbReference>
<keyword evidence="7" id="KW-0687">Ribonucleoprotein</keyword>
<dbReference type="SMART" id="SM00963">
    <property type="entry name" value="SRP54_N"/>
    <property type="match status" value="1"/>
</dbReference>
<dbReference type="AlphaFoldDB" id="A0A160TY29"/>
<dbReference type="SUPFAM" id="SSF52540">
    <property type="entry name" value="P-loop containing nucleoside triphosphate hydrolases"/>
    <property type="match status" value="1"/>
</dbReference>
<dbReference type="Pfam" id="PF02881">
    <property type="entry name" value="SRP54_N"/>
    <property type="match status" value="1"/>
</dbReference>
<evidence type="ECO:0000259" key="10">
    <source>
        <dbReference type="PROSITE" id="PS00300"/>
    </source>
</evidence>
<dbReference type="InterPro" id="IPR013822">
    <property type="entry name" value="Signal_recog_particl_SRP54_hlx"/>
</dbReference>
<dbReference type="GO" id="GO:0008312">
    <property type="term" value="F:7S RNA binding"/>
    <property type="evidence" value="ECO:0007669"/>
    <property type="project" value="InterPro"/>
</dbReference>
<accession>A0A160TY29</accession>
<evidence type="ECO:0000256" key="4">
    <source>
        <dbReference type="ARBA" id="ARBA00022884"/>
    </source>
</evidence>
<dbReference type="InterPro" id="IPR042101">
    <property type="entry name" value="SRP54_N_sf"/>
</dbReference>
<evidence type="ECO:0000256" key="1">
    <source>
        <dbReference type="ARBA" id="ARBA00005450"/>
    </source>
</evidence>
<dbReference type="GO" id="GO:0006614">
    <property type="term" value="P:SRP-dependent cotranslational protein targeting to membrane"/>
    <property type="evidence" value="ECO:0007669"/>
    <property type="project" value="InterPro"/>
</dbReference>
<gene>
    <name evidence="11" type="ORF">MGWOODY_XGa948</name>
</gene>
<dbReference type="CDD" id="cd18539">
    <property type="entry name" value="SRP_G"/>
    <property type="match status" value="1"/>
</dbReference>
<dbReference type="SUPFAM" id="SSF47446">
    <property type="entry name" value="Signal peptide-binding domain"/>
    <property type="match status" value="1"/>
</dbReference>
<dbReference type="PROSITE" id="PS00300">
    <property type="entry name" value="SRP54"/>
    <property type="match status" value="1"/>
</dbReference>
<reference evidence="11" key="1">
    <citation type="submission" date="2015-10" db="EMBL/GenBank/DDBJ databases">
        <authorList>
            <person name="Gilbert D.G."/>
        </authorList>
    </citation>
    <scope>NUCLEOTIDE SEQUENCE</scope>
</reference>
<dbReference type="EC" id="3.6.5.4" evidence="8"/>
<dbReference type="GO" id="GO:0005525">
    <property type="term" value="F:GTP binding"/>
    <property type="evidence" value="ECO:0007669"/>
    <property type="project" value="UniProtKB-KW"/>
</dbReference>
<keyword evidence="3" id="KW-0378">Hydrolase</keyword>
<evidence type="ECO:0000256" key="9">
    <source>
        <dbReference type="SAM" id="MobiDB-lite"/>
    </source>
</evidence>
<evidence type="ECO:0000256" key="3">
    <source>
        <dbReference type="ARBA" id="ARBA00022801"/>
    </source>
</evidence>
<organism evidence="11">
    <name type="scientific">hydrothermal vent metagenome</name>
    <dbReference type="NCBI Taxonomy" id="652676"/>
    <lineage>
        <taxon>unclassified sequences</taxon>
        <taxon>metagenomes</taxon>
        <taxon>ecological metagenomes</taxon>
    </lineage>
</organism>
<evidence type="ECO:0000256" key="2">
    <source>
        <dbReference type="ARBA" id="ARBA00022741"/>
    </source>
</evidence>
<dbReference type="InterPro" id="IPR004780">
    <property type="entry name" value="SRP"/>
</dbReference>
<keyword evidence="4" id="KW-0694">RNA-binding</keyword>
<dbReference type="Pfam" id="PF02978">
    <property type="entry name" value="SRP_SPB"/>
    <property type="match status" value="1"/>
</dbReference>
<keyword evidence="6" id="KW-0733">Signal recognition particle</keyword>
<evidence type="ECO:0000256" key="8">
    <source>
        <dbReference type="ARBA" id="ARBA00035672"/>
    </source>
</evidence>
<feature type="domain" description="SRP54-type proteins GTP-binding" evidence="10">
    <location>
        <begin position="267"/>
        <end position="280"/>
    </location>
</feature>
<dbReference type="PANTHER" id="PTHR11564:SF5">
    <property type="entry name" value="SIGNAL RECOGNITION PARTICLE SUBUNIT SRP54"/>
    <property type="match status" value="1"/>
</dbReference>
<feature type="region of interest" description="Disordered" evidence="9">
    <location>
        <begin position="427"/>
        <end position="453"/>
    </location>
</feature>
<proteinExistence type="inferred from homology"/>
<dbReference type="GO" id="GO:0003924">
    <property type="term" value="F:GTPase activity"/>
    <property type="evidence" value="ECO:0007669"/>
    <property type="project" value="InterPro"/>
</dbReference>
<evidence type="ECO:0000256" key="7">
    <source>
        <dbReference type="ARBA" id="ARBA00023274"/>
    </source>
</evidence>
<sequence length="453" mass="49396">MFSQLGDRLKETFRDLRGRGRLSEDNISQALREVRLALLEADVALPVVKSFLEGVQQRALGEKVLDSLTPGQAVVKVVHDELVELMGARNDALNLAVRPPAVVLMAGLQGAGKTTTAAKLALLLKDRENKNVLLSSVDVYRPAAMEQLRKLAEEVGVAYFGDGDDALAIARDAVAHATTHVMDVVIIDTAGRLHVDDEMMMEISRIYNEVSPVETLFVADSMTGQDAVNSARAFDQALELTGVVLTKTDGDARGGAALSIREVTGKPIKFLGTGENVEALEAFHPDRVASRILGMGDVLTLVEEVERKVDRKQAEQIAAKLKKGKGFDFEDFKNQLIQMEQMGGLAGMLDKLPGMTDLPDHVKNRVNDRETRRTIAIINSMTARERLFPALIKGSRRRRIAGGSGSQVQDVNRLLKQFTQMQKMMKKAKGKGGLAKMMGQMKGGTPGMPPFGR</sequence>
<dbReference type="Pfam" id="PF00448">
    <property type="entry name" value="SRP54"/>
    <property type="match status" value="1"/>
</dbReference>
<dbReference type="NCBIfam" id="TIGR00959">
    <property type="entry name" value="ffh"/>
    <property type="match status" value="1"/>
</dbReference>
<dbReference type="Gene3D" id="3.40.50.300">
    <property type="entry name" value="P-loop containing nucleotide triphosphate hydrolases"/>
    <property type="match status" value="1"/>
</dbReference>
<evidence type="ECO:0000256" key="6">
    <source>
        <dbReference type="ARBA" id="ARBA00023135"/>
    </source>
</evidence>
<evidence type="ECO:0000313" key="11">
    <source>
        <dbReference type="EMBL" id="CUS54729.1"/>
    </source>
</evidence>
<dbReference type="InterPro" id="IPR027417">
    <property type="entry name" value="P-loop_NTPase"/>
</dbReference>
<keyword evidence="2" id="KW-0547">Nucleotide-binding</keyword>
<dbReference type="SMART" id="SM00962">
    <property type="entry name" value="SRP54"/>
    <property type="match status" value="1"/>
</dbReference>
<dbReference type="EMBL" id="CZRL01000104">
    <property type="protein sequence ID" value="CUS54729.1"/>
    <property type="molecule type" value="Genomic_DNA"/>
</dbReference>
<dbReference type="Gene3D" id="1.10.260.30">
    <property type="entry name" value="Signal recognition particle, SRP54 subunit, M-domain"/>
    <property type="match status" value="1"/>
</dbReference>
<dbReference type="InterPro" id="IPR003593">
    <property type="entry name" value="AAA+_ATPase"/>
</dbReference>
<name>A0A160TY29_9ZZZZ</name>
<dbReference type="InterPro" id="IPR022941">
    <property type="entry name" value="SRP54"/>
</dbReference>
<dbReference type="Gene3D" id="1.20.120.140">
    <property type="entry name" value="Signal recognition particle SRP54, nucleotide-binding domain"/>
    <property type="match status" value="1"/>
</dbReference>
<dbReference type="InterPro" id="IPR004125">
    <property type="entry name" value="Signal_recog_particle_SRP54_M"/>
</dbReference>